<dbReference type="KEGG" id="vg:23463247"/>
<dbReference type="EMBL" id="KP136319">
    <property type="protein sequence ID" value="AJF98330.1"/>
    <property type="molecule type" value="Genomic_DNA"/>
</dbReference>
<accession>A0A0B5J8Q4</accession>
<dbReference type="RefSeq" id="YP_009120565.1">
    <property type="nucleotide sequence ID" value="NC_026440.1"/>
</dbReference>
<organism evidence="2 3">
    <name type="scientific">Pandoravirus inopinatum</name>
    <dbReference type="NCBI Taxonomy" id="1605721"/>
    <lineage>
        <taxon>Viruses</taxon>
        <taxon>Pandoravirus</taxon>
    </lineage>
</organism>
<proteinExistence type="predicted"/>
<evidence type="ECO:0000313" key="2">
    <source>
        <dbReference type="EMBL" id="AJF98330.1"/>
    </source>
</evidence>
<dbReference type="GeneID" id="23463247"/>
<evidence type="ECO:0000256" key="1">
    <source>
        <dbReference type="SAM" id="MobiDB-lite"/>
    </source>
</evidence>
<dbReference type="Proteomes" id="UP000202511">
    <property type="component" value="Segment"/>
</dbReference>
<sequence length="125" mass="13634">MSARTQSAEKKSDVADGSSRISVGFGQRRPFPLRRGEARALVEPRERSRPGGGPHREGWGETTTQKIGLAKVSALSGAEGAGSRAQSEKARVRVWFSLLPLGRRRKRLPALAPWCADFSAFSLFL</sequence>
<protein>
    <submittedName>
        <fullName evidence="2">Uncharacterized protein</fullName>
    </submittedName>
</protein>
<reference evidence="2 3" key="1">
    <citation type="journal article" date="2015" name="Parasitol. Res.">
        <title>Viruses in close associations with free-living amoebae.</title>
        <authorList>
            <person name="Scheid P."/>
        </authorList>
    </citation>
    <scope>NUCLEOTIDE SEQUENCE [LARGE SCALE GENOMIC DNA]</scope>
    <source>
        <strain evidence="2">KlaHel</strain>
    </source>
</reference>
<feature type="compositionally biased region" description="Basic and acidic residues" evidence="1">
    <location>
        <begin position="34"/>
        <end position="59"/>
    </location>
</feature>
<name>A0A0B5J8Q4_9VIRU</name>
<evidence type="ECO:0000313" key="3">
    <source>
        <dbReference type="Proteomes" id="UP000202511"/>
    </source>
</evidence>
<feature type="region of interest" description="Disordered" evidence="1">
    <location>
        <begin position="1"/>
        <end position="65"/>
    </location>
</feature>